<sequence length="460" mass="51633">MIEISKGFKVAMEVLRDLHASTDEDLTKLKTKRVTLQSLKTEVHSRYSEEKQGILQQEKVFYELVHKQSEKLLTTLDEGLNKITISMQANENQTNKDYKAAESRKQIFQDAIDSNNVQKVFNTVGKENTYIAKKTEISLEDLTKYKSLHKFVPGCIEQEAISTFYGTVVDIAAQPIPQEPQFKLLNQYSSIYPQIQCIICCPDRSLWISNFGSKEMQNISLLSDGLIIKKGTVNVSDVAGIQLSNSGDLFLSRQRSNLYIYHPKTGKIVKSKFTVAPLITNSAISGFENNKIIVGAREDGTAFPPKGPRKVIVMNMEGGHEITYYLDNESKPLFTLPYRITTDNNNDIYVIDALNDNYEGRVIKLNPRGGVSHVYMGHPEINDSDNPLIPADLKSTPFNNVIVADDENGILHILDNNLQCIHFIRTKELGIASPLSIEIDNKSIFIGCDGEIFEVNFSGV</sequence>
<evidence type="ECO:0000313" key="2">
    <source>
        <dbReference type="Proteomes" id="UP000683360"/>
    </source>
</evidence>
<name>A0A8S3SV73_MYTED</name>
<proteinExistence type="predicted"/>
<evidence type="ECO:0000313" key="1">
    <source>
        <dbReference type="EMBL" id="CAG2221947.1"/>
    </source>
</evidence>
<evidence type="ECO:0008006" key="3">
    <source>
        <dbReference type="Google" id="ProtNLM"/>
    </source>
</evidence>
<comment type="caution">
    <text evidence="1">The sequence shown here is derived from an EMBL/GenBank/DDBJ whole genome shotgun (WGS) entry which is preliminary data.</text>
</comment>
<reference evidence="1" key="1">
    <citation type="submission" date="2021-03" db="EMBL/GenBank/DDBJ databases">
        <authorList>
            <person name="Bekaert M."/>
        </authorList>
    </citation>
    <scope>NUCLEOTIDE SEQUENCE</scope>
</reference>
<dbReference type="SUPFAM" id="SSF63829">
    <property type="entry name" value="Calcium-dependent phosphotriesterase"/>
    <property type="match status" value="1"/>
</dbReference>
<gene>
    <name evidence="1" type="ORF">MEDL_35324</name>
</gene>
<accession>A0A8S3SV73</accession>
<dbReference type="EMBL" id="CAJPWZ010001710">
    <property type="protein sequence ID" value="CAG2221947.1"/>
    <property type="molecule type" value="Genomic_DNA"/>
</dbReference>
<organism evidence="1 2">
    <name type="scientific">Mytilus edulis</name>
    <name type="common">Blue mussel</name>
    <dbReference type="NCBI Taxonomy" id="6550"/>
    <lineage>
        <taxon>Eukaryota</taxon>
        <taxon>Metazoa</taxon>
        <taxon>Spiralia</taxon>
        <taxon>Lophotrochozoa</taxon>
        <taxon>Mollusca</taxon>
        <taxon>Bivalvia</taxon>
        <taxon>Autobranchia</taxon>
        <taxon>Pteriomorphia</taxon>
        <taxon>Mytilida</taxon>
        <taxon>Mytiloidea</taxon>
        <taxon>Mytilidae</taxon>
        <taxon>Mytilinae</taxon>
        <taxon>Mytilus</taxon>
    </lineage>
</organism>
<dbReference type="Gene3D" id="2.120.10.30">
    <property type="entry name" value="TolB, C-terminal domain"/>
    <property type="match status" value="1"/>
</dbReference>
<dbReference type="OrthoDB" id="6061212at2759"/>
<protein>
    <recommendedName>
        <fullName evidence="3">Tripartite motif-containing protein 2</fullName>
    </recommendedName>
</protein>
<keyword evidence="2" id="KW-1185">Reference proteome</keyword>
<dbReference type="AlphaFoldDB" id="A0A8S3SV73"/>
<dbReference type="Proteomes" id="UP000683360">
    <property type="component" value="Unassembled WGS sequence"/>
</dbReference>
<dbReference type="InterPro" id="IPR011042">
    <property type="entry name" value="6-blade_b-propeller_TolB-like"/>
</dbReference>